<dbReference type="PANTHER" id="PTHR11608">
    <property type="entry name" value="BIFUNCTIONAL PROTEIN PYRR"/>
    <property type="match status" value="1"/>
</dbReference>
<comment type="similarity">
    <text evidence="1">Belongs to the purine/pyrimidine phosphoribosyltransferase family. PyrR subfamily.</text>
</comment>
<accession>A0A381UHC0</accession>
<dbReference type="Gene3D" id="3.40.50.2020">
    <property type="match status" value="1"/>
</dbReference>
<evidence type="ECO:0000256" key="3">
    <source>
        <dbReference type="ARBA" id="ARBA00023163"/>
    </source>
</evidence>
<dbReference type="InterPro" id="IPR029057">
    <property type="entry name" value="PRTase-like"/>
</dbReference>
<dbReference type="NCBIfam" id="NF003545">
    <property type="entry name" value="PRK05205.1-1"/>
    <property type="match status" value="1"/>
</dbReference>
<evidence type="ECO:0000313" key="5">
    <source>
        <dbReference type="EMBL" id="SVA27101.1"/>
    </source>
</evidence>
<dbReference type="InterPro" id="IPR000836">
    <property type="entry name" value="PRTase_dom"/>
</dbReference>
<evidence type="ECO:0000256" key="2">
    <source>
        <dbReference type="ARBA" id="ARBA00023015"/>
    </source>
</evidence>
<dbReference type="InterPro" id="IPR023050">
    <property type="entry name" value="PyrR"/>
</dbReference>
<feature type="domain" description="Phosphoribosyltransferase" evidence="4">
    <location>
        <begin position="22"/>
        <end position="165"/>
    </location>
</feature>
<dbReference type="CDD" id="cd06223">
    <property type="entry name" value="PRTases_typeI"/>
    <property type="match status" value="1"/>
</dbReference>
<reference evidence="5" key="1">
    <citation type="submission" date="2018-05" db="EMBL/GenBank/DDBJ databases">
        <authorList>
            <person name="Lanie J.A."/>
            <person name="Ng W.-L."/>
            <person name="Kazmierczak K.M."/>
            <person name="Andrzejewski T.M."/>
            <person name="Davidsen T.M."/>
            <person name="Wayne K.J."/>
            <person name="Tettelin H."/>
            <person name="Glass J.I."/>
            <person name="Rusch D."/>
            <person name="Podicherti R."/>
            <person name="Tsui H.-C.T."/>
            <person name="Winkler M.E."/>
        </authorList>
    </citation>
    <scope>NUCLEOTIDE SEQUENCE</scope>
</reference>
<dbReference type="EMBL" id="UINC01006369">
    <property type="protein sequence ID" value="SVA27101.1"/>
    <property type="molecule type" value="Genomic_DNA"/>
</dbReference>
<dbReference type="Pfam" id="PF00156">
    <property type="entry name" value="Pribosyltran"/>
    <property type="match status" value="1"/>
</dbReference>
<keyword evidence="2" id="KW-0805">Transcription regulation</keyword>
<name>A0A381UHC0_9ZZZZ</name>
<dbReference type="FunFam" id="3.40.50.2020:FF:000020">
    <property type="entry name" value="Bifunctional protein PyrR"/>
    <property type="match status" value="1"/>
</dbReference>
<evidence type="ECO:0000256" key="1">
    <source>
        <dbReference type="ARBA" id="ARBA00005565"/>
    </source>
</evidence>
<gene>
    <name evidence="5" type="ORF">METZ01_LOCUS79955</name>
</gene>
<dbReference type="AlphaFoldDB" id="A0A381UHC0"/>
<dbReference type="SUPFAM" id="SSF53271">
    <property type="entry name" value="PRTase-like"/>
    <property type="match status" value="1"/>
</dbReference>
<proteinExistence type="inferred from homology"/>
<dbReference type="NCBIfam" id="NF003549">
    <property type="entry name" value="PRK05205.1-5"/>
    <property type="match status" value="1"/>
</dbReference>
<dbReference type="InterPro" id="IPR050137">
    <property type="entry name" value="PyrR_bifunctional"/>
</dbReference>
<keyword evidence="3" id="KW-0804">Transcription</keyword>
<evidence type="ECO:0000259" key="4">
    <source>
        <dbReference type="Pfam" id="PF00156"/>
    </source>
</evidence>
<protein>
    <recommendedName>
        <fullName evidence="4">Phosphoribosyltransferase domain-containing protein</fullName>
    </recommendedName>
</protein>
<organism evidence="5">
    <name type="scientific">marine metagenome</name>
    <dbReference type="NCBI Taxonomy" id="408172"/>
    <lineage>
        <taxon>unclassified sequences</taxon>
        <taxon>metagenomes</taxon>
        <taxon>ecological metagenomes</taxon>
    </lineage>
</organism>
<dbReference type="PANTHER" id="PTHR11608:SF0">
    <property type="entry name" value="BIFUNCTIONAL PROTEIN PYRR"/>
    <property type="match status" value="1"/>
</dbReference>
<sequence>MRTEQVRFFVSTIPAMTDGKLLLDANAIQRSLTRIAHEIAEANADSCSVALIGIQRGGIHLASRLAKLLTGIWSHDAPFGVLDVSMHRDDIAQRGIVSVQPTEVPFDVEGKTVVLVDDVLFNGRTVRAALDAVHHLGRPRRIQFAVLVDRGHRELPVKPDFVGKNVPTALDERIQVSLSETGGGDSVTLQALSHNE</sequence>
<dbReference type="HAMAP" id="MF_01219">
    <property type="entry name" value="PyrR"/>
    <property type="match status" value="1"/>
</dbReference>